<dbReference type="GO" id="GO:0005737">
    <property type="term" value="C:cytoplasm"/>
    <property type="evidence" value="ECO:0007669"/>
    <property type="project" value="TreeGrafter"/>
</dbReference>
<name>R7T4V8_CAPTE</name>
<feature type="domain" description="BSD" evidence="2">
    <location>
        <begin position="143"/>
        <end position="195"/>
    </location>
</feature>
<dbReference type="PROSITE" id="PS50858">
    <property type="entry name" value="BSD"/>
    <property type="match status" value="1"/>
</dbReference>
<gene>
    <name evidence="3" type="ORF">CAPTEDRAFT_225535</name>
</gene>
<organism evidence="3">
    <name type="scientific">Capitella teleta</name>
    <name type="common">Polychaete worm</name>
    <dbReference type="NCBI Taxonomy" id="283909"/>
    <lineage>
        <taxon>Eukaryota</taxon>
        <taxon>Metazoa</taxon>
        <taxon>Spiralia</taxon>
        <taxon>Lophotrochozoa</taxon>
        <taxon>Annelida</taxon>
        <taxon>Polychaeta</taxon>
        <taxon>Sedentaria</taxon>
        <taxon>Scolecida</taxon>
        <taxon>Capitellidae</taxon>
        <taxon>Capitella</taxon>
    </lineage>
</organism>
<dbReference type="HOGENOM" id="CLU_053864_0_0_1"/>
<sequence length="389" mass="43363">MSATEKEPHFDHSDETWWGGWLQTAKEKSASAYEFVKNDLAEFTNTVQTDTVTAADSVKQNINHTNASAATERVKRGMSSLLQGITRVLTIPPDDDDDQVDGASGTSPQHLFDRARARLHAIQLDSGTYCTEPSGPPEKYEEWLQEFDLESKKGDISQLLVAHEEVRALYTQIVPSTVSHADFWSRYYYKVFQLEEDEARKAELMRRADEISQQKEEGWDEDGDDWGDIEGPSSPPKDSLAFSKEVLPENNTHPDCADGDEQTPTSPPESLTFAASDALSSGINSPYEEVPPQAEVKHGELPQSLDVKTNERGDMVVVGSEISSDRTTPVSDHSGNGIATTVKDESLEEDWEKDFDIEVTEEDIRLAQEAASKVAAEDDDESEDWENWE</sequence>
<dbReference type="EMBL" id="AMQN01003522">
    <property type="status" value="NOT_ANNOTATED_CDS"/>
    <property type="molecule type" value="Genomic_DNA"/>
</dbReference>
<keyword evidence="5" id="KW-1185">Reference proteome</keyword>
<reference evidence="4" key="3">
    <citation type="submission" date="2015-06" db="UniProtKB">
        <authorList>
            <consortium name="EnsemblMetazoa"/>
        </authorList>
    </citation>
    <scope>IDENTIFICATION</scope>
</reference>
<feature type="compositionally biased region" description="Acidic residues" evidence="1">
    <location>
        <begin position="218"/>
        <end position="228"/>
    </location>
</feature>
<feature type="compositionally biased region" description="Acidic residues" evidence="1">
    <location>
        <begin position="377"/>
        <end position="389"/>
    </location>
</feature>
<dbReference type="EnsemblMetazoa" id="CapteT225535">
    <property type="protein sequence ID" value="CapteP225535"/>
    <property type="gene ID" value="CapteG225535"/>
</dbReference>
<dbReference type="STRING" id="283909.R7T4V8"/>
<evidence type="ECO:0000313" key="4">
    <source>
        <dbReference type="EnsemblMetazoa" id="CapteP225535"/>
    </source>
</evidence>
<dbReference type="OrthoDB" id="73788at2759"/>
<dbReference type="OMA" id="TCFLCWF"/>
<proteinExistence type="predicted"/>
<evidence type="ECO:0000313" key="3">
    <source>
        <dbReference type="EMBL" id="ELT88023.1"/>
    </source>
</evidence>
<accession>R7T4V8</accession>
<dbReference type="SUPFAM" id="SSF140383">
    <property type="entry name" value="BSD domain-like"/>
    <property type="match status" value="1"/>
</dbReference>
<dbReference type="Pfam" id="PF03909">
    <property type="entry name" value="BSD"/>
    <property type="match status" value="1"/>
</dbReference>
<dbReference type="Proteomes" id="UP000014760">
    <property type="component" value="Unassembled WGS sequence"/>
</dbReference>
<dbReference type="SMART" id="SM00751">
    <property type="entry name" value="BSD"/>
    <property type="match status" value="1"/>
</dbReference>
<dbReference type="InterPro" id="IPR051494">
    <property type="entry name" value="BSD_domain-containing"/>
</dbReference>
<evidence type="ECO:0000259" key="2">
    <source>
        <dbReference type="PROSITE" id="PS50858"/>
    </source>
</evidence>
<feature type="compositionally biased region" description="Polar residues" evidence="1">
    <location>
        <begin position="321"/>
        <end position="339"/>
    </location>
</feature>
<reference evidence="3 5" key="2">
    <citation type="journal article" date="2013" name="Nature">
        <title>Insights into bilaterian evolution from three spiralian genomes.</title>
        <authorList>
            <person name="Simakov O."/>
            <person name="Marletaz F."/>
            <person name="Cho S.J."/>
            <person name="Edsinger-Gonzales E."/>
            <person name="Havlak P."/>
            <person name="Hellsten U."/>
            <person name="Kuo D.H."/>
            <person name="Larsson T."/>
            <person name="Lv J."/>
            <person name="Arendt D."/>
            <person name="Savage R."/>
            <person name="Osoegawa K."/>
            <person name="de Jong P."/>
            <person name="Grimwood J."/>
            <person name="Chapman J.A."/>
            <person name="Shapiro H."/>
            <person name="Aerts A."/>
            <person name="Otillar R.P."/>
            <person name="Terry A.Y."/>
            <person name="Boore J.L."/>
            <person name="Grigoriev I.V."/>
            <person name="Lindberg D.R."/>
            <person name="Seaver E.C."/>
            <person name="Weisblat D.A."/>
            <person name="Putnam N.H."/>
            <person name="Rokhsar D.S."/>
        </authorList>
    </citation>
    <scope>NUCLEOTIDE SEQUENCE</scope>
    <source>
        <strain evidence="3 5">I ESC-2004</strain>
    </source>
</reference>
<feature type="region of interest" description="Disordered" evidence="1">
    <location>
        <begin position="368"/>
        <end position="389"/>
    </location>
</feature>
<dbReference type="EMBL" id="KB312025">
    <property type="protein sequence ID" value="ELT88023.1"/>
    <property type="molecule type" value="Genomic_DNA"/>
</dbReference>
<protein>
    <recommendedName>
        <fullName evidence="2">BSD domain-containing protein</fullName>
    </recommendedName>
</protein>
<evidence type="ECO:0000256" key="1">
    <source>
        <dbReference type="SAM" id="MobiDB-lite"/>
    </source>
</evidence>
<dbReference type="PANTHER" id="PTHR16019">
    <property type="entry name" value="SYNAPSE-ASSOCIATED PROTEIN"/>
    <property type="match status" value="1"/>
</dbReference>
<dbReference type="AlphaFoldDB" id="R7T4V8"/>
<feature type="region of interest" description="Disordered" evidence="1">
    <location>
        <begin position="211"/>
        <end position="349"/>
    </location>
</feature>
<evidence type="ECO:0000313" key="5">
    <source>
        <dbReference type="Proteomes" id="UP000014760"/>
    </source>
</evidence>
<reference evidence="5" key="1">
    <citation type="submission" date="2012-12" db="EMBL/GenBank/DDBJ databases">
        <authorList>
            <person name="Hellsten U."/>
            <person name="Grimwood J."/>
            <person name="Chapman J.A."/>
            <person name="Shapiro H."/>
            <person name="Aerts A."/>
            <person name="Otillar R.P."/>
            <person name="Terry A.Y."/>
            <person name="Boore J.L."/>
            <person name="Simakov O."/>
            <person name="Marletaz F."/>
            <person name="Cho S.-J."/>
            <person name="Edsinger-Gonzales E."/>
            <person name="Havlak P."/>
            <person name="Kuo D.-H."/>
            <person name="Larsson T."/>
            <person name="Lv J."/>
            <person name="Arendt D."/>
            <person name="Savage R."/>
            <person name="Osoegawa K."/>
            <person name="de Jong P."/>
            <person name="Lindberg D.R."/>
            <person name="Seaver E.C."/>
            <person name="Weisblat D.A."/>
            <person name="Putnam N.H."/>
            <person name="Grigoriev I.V."/>
            <person name="Rokhsar D.S."/>
        </authorList>
    </citation>
    <scope>NUCLEOTIDE SEQUENCE</scope>
    <source>
        <strain evidence="5">I ESC-2004</strain>
    </source>
</reference>
<dbReference type="Gene3D" id="1.10.3970.10">
    <property type="entry name" value="BSD domain"/>
    <property type="match status" value="1"/>
</dbReference>
<dbReference type="InterPro" id="IPR005607">
    <property type="entry name" value="BSD_dom"/>
</dbReference>
<dbReference type="InterPro" id="IPR035925">
    <property type="entry name" value="BSD_dom_sf"/>
</dbReference>
<dbReference type="PANTHER" id="PTHR16019:SF5">
    <property type="entry name" value="BSD DOMAIN-CONTAINING PROTEIN 1"/>
    <property type="match status" value="1"/>
</dbReference>